<reference evidence="2" key="1">
    <citation type="submission" date="2025-08" db="UniProtKB">
        <authorList>
            <consortium name="RefSeq"/>
        </authorList>
    </citation>
    <scope>IDENTIFICATION</scope>
    <source>
        <strain evidence="2">USDA-PBARC FA_bdor</strain>
        <tissue evidence="2">Whole organism</tissue>
    </source>
</reference>
<evidence type="ECO:0000313" key="1">
    <source>
        <dbReference type="Proteomes" id="UP000694866"/>
    </source>
</evidence>
<dbReference type="KEGG" id="fas:105271932"/>
<keyword evidence="1" id="KW-1185">Reference proteome</keyword>
<accession>A0A9R1TM28</accession>
<dbReference type="RefSeq" id="XP_011312062.1">
    <property type="nucleotide sequence ID" value="XM_011313760.1"/>
</dbReference>
<dbReference type="AlphaFoldDB" id="A0A9R1TM28"/>
<sequence length="137" mass="15771">MASRTKLQERFESAQSTLSYVSSPIARIGLWPINVTANSRVKLIIYLIYHCSRTLLEIIELVMVFGNLQQVIENLMITGTEIAVILRVTTLRFNPLSKQIITIANQLRKLENFNNSIEMEIFIKHSESAKSFHKFMI</sequence>
<name>A0A9R1TM28_9HYME</name>
<organism evidence="1 2">
    <name type="scientific">Fopius arisanus</name>
    <dbReference type="NCBI Taxonomy" id="64838"/>
    <lineage>
        <taxon>Eukaryota</taxon>
        <taxon>Metazoa</taxon>
        <taxon>Ecdysozoa</taxon>
        <taxon>Arthropoda</taxon>
        <taxon>Hexapoda</taxon>
        <taxon>Insecta</taxon>
        <taxon>Pterygota</taxon>
        <taxon>Neoptera</taxon>
        <taxon>Endopterygota</taxon>
        <taxon>Hymenoptera</taxon>
        <taxon>Apocrita</taxon>
        <taxon>Ichneumonoidea</taxon>
        <taxon>Braconidae</taxon>
        <taxon>Opiinae</taxon>
        <taxon>Fopius</taxon>
    </lineage>
</organism>
<evidence type="ECO:0000313" key="2">
    <source>
        <dbReference type="RefSeq" id="XP_011312062.1"/>
    </source>
</evidence>
<protein>
    <submittedName>
        <fullName evidence="2">Uncharacterized protein</fullName>
    </submittedName>
</protein>
<dbReference type="Proteomes" id="UP000694866">
    <property type="component" value="Unplaced"/>
</dbReference>
<proteinExistence type="predicted"/>
<gene>
    <name evidence="2" type="primary">LOC105271932</name>
</gene>
<dbReference type="GeneID" id="105271932"/>